<accession>G5AHA5</accession>
<proteinExistence type="predicted"/>
<dbReference type="RefSeq" id="XP_009539456.1">
    <property type="nucleotide sequence ID" value="XM_009541161.1"/>
</dbReference>
<name>G5AHA5_PHYSP</name>
<feature type="compositionally biased region" description="Basic and acidic residues" evidence="1">
    <location>
        <begin position="208"/>
        <end position="224"/>
    </location>
</feature>
<feature type="compositionally biased region" description="Basic and acidic residues" evidence="1">
    <location>
        <begin position="144"/>
        <end position="154"/>
    </location>
</feature>
<organism evidence="2 3">
    <name type="scientific">Phytophthora sojae (strain P6497)</name>
    <name type="common">Soybean stem and root rot agent</name>
    <name type="synonym">Phytophthora megasperma f. sp. glycines</name>
    <dbReference type="NCBI Taxonomy" id="1094619"/>
    <lineage>
        <taxon>Eukaryota</taxon>
        <taxon>Sar</taxon>
        <taxon>Stramenopiles</taxon>
        <taxon>Oomycota</taxon>
        <taxon>Peronosporomycetes</taxon>
        <taxon>Peronosporales</taxon>
        <taxon>Peronosporaceae</taxon>
        <taxon>Phytophthora</taxon>
    </lineage>
</organism>
<reference evidence="2 3" key="1">
    <citation type="journal article" date="2006" name="Science">
        <title>Phytophthora genome sequences uncover evolutionary origins and mechanisms of pathogenesis.</title>
        <authorList>
            <person name="Tyler B.M."/>
            <person name="Tripathy S."/>
            <person name="Zhang X."/>
            <person name="Dehal P."/>
            <person name="Jiang R.H."/>
            <person name="Aerts A."/>
            <person name="Arredondo F.D."/>
            <person name="Baxter L."/>
            <person name="Bensasson D."/>
            <person name="Beynon J.L."/>
            <person name="Chapman J."/>
            <person name="Damasceno C.M."/>
            <person name="Dorrance A.E."/>
            <person name="Dou D."/>
            <person name="Dickerman A.W."/>
            <person name="Dubchak I.L."/>
            <person name="Garbelotto M."/>
            <person name="Gijzen M."/>
            <person name="Gordon S.G."/>
            <person name="Govers F."/>
            <person name="Grunwald N.J."/>
            <person name="Huang W."/>
            <person name="Ivors K.L."/>
            <person name="Jones R.W."/>
            <person name="Kamoun S."/>
            <person name="Krampis K."/>
            <person name="Lamour K.H."/>
            <person name="Lee M.K."/>
            <person name="McDonald W.H."/>
            <person name="Medina M."/>
            <person name="Meijer H.J."/>
            <person name="Nordberg E.K."/>
            <person name="Maclean D.J."/>
            <person name="Ospina-Giraldo M.D."/>
            <person name="Morris P.F."/>
            <person name="Phuntumart V."/>
            <person name="Putnam N.H."/>
            <person name="Rash S."/>
            <person name="Rose J.K."/>
            <person name="Sakihama Y."/>
            <person name="Salamov A.A."/>
            <person name="Savidor A."/>
            <person name="Scheuring C.F."/>
            <person name="Smith B.M."/>
            <person name="Sobral B.W."/>
            <person name="Terry A."/>
            <person name="Torto-Alalibo T.A."/>
            <person name="Win J."/>
            <person name="Xu Z."/>
            <person name="Zhang H."/>
            <person name="Grigoriev I.V."/>
            <person name="Rokhsar D.S."/>
            <person name="Boore J.L."/>
        </authorList>
    </citation>
    <scope>NUCLEOTIDE SEQUENCE [LARGE SCALE GENOMIC DNA]</scope>
    <source>
        <strain evidence="2 3">P6497</strain>
    </source>
</reference>
<protein>
    <submittedName>
        <fullName evidence="2">Uncharacterized protein</fullName>
    </submittedName>
</protein>
<dbReference type="EMBL" id="JH159169">
    <property type="protein sequence ID" value="EGZ05084.1"/>
    <property type="molecule type" value="Genomic_DNA"/>
</dbReference>
<feature type="compositionally biased region" description="Polar residues" evidence="1">
    <location>
        <begin position="115"/>
        <end position="126"/>
    </location>
</feature>
<dbReference type="AlphaFoldDB" id="G5AHA5"/>
<sequence length="248" mass="27835">MAKTAMRDTSAPRSPWCRSPPRSPEHRDLLAKRLTTVEKLRREMLDKWDNKAPARTSKEIPIPLHPGETYAHYKHEFDLWLRKKKNESLESIRRKDPNYERTLWFCYALQRAGTTNRETAAIQSGSAKRPQSEAHSYYGPPPSDSKRQRTERPDSASQQPTTRSSENAPSGRAEFDMLAPKDKSAEAKTPEVKAPQAVKPSGSVENDNAPKDETLGNKLLEDKSPTAVKLSAESSSNQNEGPPKGETD</sequence>
<evidence type="ECO:0000256" key="1">
    <source>
        <dbReference type="SAM" id="MobiDB-lite"/>
    </source>
</evidence>
<dbReference type="KEGG" id="psoj:PHYSODRAFT_248577"/>
<evidence type="ECO:0000313" key="2">
    <source>
        <dbReference type="EMBL" id="EGZ05084.1"/>
    </source>
</evidence>
<feature type="compositionally biased region" description="Polar residues" evidence="1">
    <location>
        <begin position="155"/>
        <end position="168"/>
    </location>
</feature>
<dbReference type="GeneID" id="20637845"/>
<dbReference type="Proteomes" id="UP000002640">
    <property type="component" value="Unassembled WGS sequence"/>
</dbReference>
<keyword evidence="3" id="KW-1185">Reference proteome</keyword>
<feature type="compositionally biased region" description="Basic and acidic residues" evidence="1">
    <location>
        <begin position="173"/>
        <end position="191"/>
    </location>
</feature>
<feature type="region of interest" description="Disordered" evidence="1">
    <location>
        <begin position="115"/>
        <end position="248"/>
    </location>
</feature>
<dbReference type="InParanoid" id="G5AHA5"/>
<gene>
    <name evidence="2" type="ORF">PHYSODRAFT_248577</name>
</gene>
<feature type="region of interest" description="Disordered" evidence="1">
    <location>
        <begin position="1"/>
        <end position="29"/>
    </location>
</feature>
<evidence type="ECO:0000313" key="3">
    <source>
        <dbReference type="Proteomes" id="UP000002640"/>
    </source>
</evidence>